<organism evidence="2 3">
    <name type="scientific">Chondrus crispus</name>
    <name type="common">Carrageen Irish moss</name>
    <name type="synonym">Polymorpha crispa</name>
    <dbReference type="NCBI Taxonomy" id="2769"/>
    <lineage>
        <taxon>Eukaryota</taxon>
        <taxon>Rhodophyta</taxon>
        <taxon>Florideophyceae</taxon>
        <taxon>Rhodymeniophycidae</taxon>
        <taxon>Gigartinales</taxon>
        <taxon>Gigartinaceae</taxon>
        <taxon>Chondrus</taxon>
    </lineage>
</organism>
<accession>R7QAJ0</accession>
<name>R7QAJ0_CHOCR</name>
<feature type="region of interest" description="Disordered" evidence="1">
    <location>
        <begin position="414"/>
        <end position="439"/>
    </location>
</feature>
<evidence type="ECO:0000256" key="1">
    <source>
        <dbReference type="SAM" id="MobiDB-lite"/>
    </source>
</evidence>
<sequence>METSPEALLKVFLERPTFIPSLVNLLHIGSVPQLLNCLIPDRCVDDLASMDPRTVSFEAPMTLALTVLAGGAVLHHLANAFVEAAQTIYTAATLPLDDGTVDSGQVHRAEQIAFNIVHVYGMVILKSIRAVRLKPDCRACGYLNVFGNANSASTIAGCLQAGIDLFMETHGEESSILKYALELTINLLQCLDKDKERRVASVYGQPQMLETRALEAELDPLLQPLVGVLIDTVETGRGHGQIRIRILEFFVECQSVCSERLVDSFNKARIGEIAMTVMLMNPHNSIMQKIVSRAVESALVTKHRTGGYAHHWLVKSRLIEKIMSTWRRDSGDKAWKDTGLAQKKPYLSALLHMGCCVQHWMAIQREVEEYVPDRNENGGEKAGADPVRKVLVDEVVLEFEEFFKNSMDGIMRMESGHLGGAPPRRRGSRAGGNSFGRSFGSFGTTSASVLRRSGSGMGGTGKGQNRAHLVRSPSAHRFGYVAPVNTVRSELDDMFIEDDLTEGGTFGTTDVGTCFSSMFDVESENSF</sequence>
<dbReference type="Proteomes" id="UP000012073">
    <property type="component" value="Unassembled WGS sequence"/>
</dbReference>
<evidence type="ECO:0000313" key="3">
    <source>
        <dbReference type="Proteomes" id="UP000012073"/>
    </source>
</evidence>
<dbReference type="EMBL" id="HG001733">
    <property type="protein sequence ID" value="CDF35512.1"/>
    <property type="molecule type" value="Genomic_DNA"/>
</dbReference>
<dbReference type="AlphaFoldDB" id="R7QAJ0"/>
<dbReference type="OrthoDB" id="10482915at2759"/>
<dbReference type="RefSeq" id="XP_005715331.1">
    <property type="nucleotide sequence ID" value="XM_005715274.1"/>
</dbReference>
<keyword evidence="3" id="KW-1185">Reference proteome</keyword>
<reference evidence="3" key="1">
    <citation type="journal article" date="2013" name="Proc. Natl. Acad. Sci. U.S.A.">
        <title>Genome structure and metabolic features in the red seaweed Chondrus crispus shed light on evolution of the Archaeplastida.</title>
        <authorList>
            <person name="Collen J."/>
            <person name="Porcel B."/>
            <person name="Carre W."/>
            <person name="Ball S.G."/>
            <person name="Chaparro C."/>
            <person name="Tonon T."/>
            <person name="Barbeyron T."/>
            <person name="Michel G."/>
            <person name="Noel B."/>
            <person name="Valentin K."/>
            <person name="Elias M."/>
            <person name="Artiguenave F."/>
            <person name="Arun A."/>
            <person name="Aury J.M."/>
            <person name="Barbosa-Neto J.F."/>
            <person name="Bothwell J.H."/>
            <person name="Bouget F.Y."/>
            <person name="Brillet L."/>
            <person name="Cabello-Hurtado F."/>
            <person name="Capella-Gutierrez S."/>
            <person name="Charrier B."/>
            <person name="Cladiere L."/>
            <person name="Cock J.M."/>
            <person name="Coelho S.M."/>
            <person name="Colleoni C."/>
            <person name="Czjzek M."/>
            <person name="Da Silva C."/>
            <person name="Delage L."/>
            <person name="Denoeud F."/>
            <person name="Deschamps P."/>
            <person name="Dittami S.M."/>
            <person name="Gabaldon T."/>
            <person name="Gachon C.M."/>
            <person name="Groisillier A."/>
            <person name="Herve C."/>
            <person name="Jabbari K."/>
            <person name="Katinka M."/>
            <person name="Kloareg B."/>
            <person name="Kowalczyk N."/>
            <person name="Labadie K."/>
            <person name="Leblanc C."/>
            <person name="Lopez P.J."/>
            <person name="McLachlan D.H."/>
            <person name="Meslet-Cladiere L."/>
            <person name="Moustafa A."/>
            <person name="Nehr Z."/>
            <person name="Nyvall Collen P."/>
            <person name="Panaud O."/>
            <person name="Partensky F."/>
            <person name="Poulain J."/>
            <person name="Rensing S.A."/>
            <person name="Rousvoal S."/>
            <person name="Samson G."/>
            <person name="Symeonidi A."/>
            <person name="Weissenbach J."/>
            <person name="Zambounis A."/>
            <person name="Wincker P."/>
            <person name="Boyen C."/>
        </authorList>
    </citation>
    <scope>NUCLEOTIDE SEQUENCE [LARGE SCALE GENOMIC DNA]</scope>
    <source>
        <strain evidence="3">cv. Stackhouse</strain>
    </source>
</reference>
<dbReference type="KEGG" id="ccp:CHC_T00003844001"/>
<dbReference type="Gramene" id="CDF35512">
    <property type="protein sequence ID" value="CDF35512"/>
    <property type="gene ID" value="CHC_T00003844001"/>
</dbReference>
<proteinExistence type="predicted"/>
<gene>
    <name evidence="2" type="ORF">CHC_T00003844001</name>
</gene>
<evidence type="ECO:0000313" key="2">
    <source>
        <dbReference type="EMBL" id="CDF35512.1"/>
    </source>
</evidence>
<protein>
    <submittedName>
        <fullName evidence="2">Uncharacterized protein</fullName>
    </submittedName>
</protein>
<dbReference type="GeneID" id="17323046"/>